<feature type="domain" description="Ribonuclease H1 N-terminal" evidence="12">
    <location>
        <begin position="4"/>
        <end position="47"/>
    </location>
</feature>
<protein>
    <recommendedName>
        <fullName evidence="5">Ribonuclease H</fullName>
        <ecNumber evidence="4">3.1.26.4</ecNumber>
    </recommendedName>
</protein>
<evidence type="ECO:0000256" key="6">
    <source>
        <dbReference type="ARBA" id="ARBA00022722"/>
    </source>
</evidence>
<proteinExistence type="inferred from homology"/>
<comment type="function">
    <text evidence="2">Endonuclease that specifically degrades the RNA of RNA-DNA hybrids.</text>
</comment>
<dbReference type="GO" id="GO:0046872">
    <property type="term" value="F:metal ion binding"/>
    <property type="evidence" value="ECO:0007669"/>
    <property type="project" value="UniProtKB-KW"/>
</dbReference>
<dbReference type="Proteomes" id="UP000738349">
    <property type="component" value="Unassembled WGS sequence"/>
</dbReference>
<dbReference type="OrthoDB" id="407198at2759"/>
<sequence>MKMKFYAVAVGRETGIFETWDKTSLLVTGFKGAIHKAFSTREAALEFLQLHGSQSAAPKPFKITTKPISIPNETQTPPVEARRSRSDAGNGDRTGPPGRKPWPQSRNGGAGRSYNHHQTKRKPQSHTELALNLKVSVV</sequence>
<feature type="region of interest" description="Disordered" evidence="11">
    <location>
        <begin position="53"/>
        <end position="138"/>
    </location>
</feature>
<dbReference type="Gene3D" id="3.40.970.10">
    <property type="entry name" value="Ribonuclease H1, N-terminal domain"/>
    <property type="match status" value="1"/>
</dbReference>
<name>A0A9P9IP50_9HYPO</name>
<evidence type="ECO:0000256" key="4">
    <source>
        <dbReference type="ARBA" id="ARBA00012180"/>
    </source>
</evidence>
<comment type="cofactor">
    <cofactor evidence="1">
        <name>Mg(2+)</name>
        <dbReference type="ChEBI" id="CHEBI:18420"/>
    </cofactor>
</comment>
<accession>A0A9P9IP50</accession>
<evidence type="ECO:0000313" key="13">
    <source>
        <dbReference type="EMBL" id="KAH7127411.1"/>
    </source>
</evidence>
<keyword evidence="8" id="KW-0255">Endonuclease</keyword>
<comment type="similarity">
    <text evidence="3">Belongs to the RNase H family.</text>
</comment>
<evidence type="ECO:0000256" key="7">
    <source>
        <dbReference type="ARBA" id="ARBA00022723"/>
    </source>
</evidence>
<evidence type="ECO:0000256" key="9">
    <source>
        <dbReference type="ARBA" id="ARBA00022801"/>
    </source>
</evidence>
<dbReference type="EC" id="3.1.26.4" evidence="4"/>
<keyword evidence="9" id="KW-0378">Hydrolase</keyword>
<dbReference type="InterPro" id="IPR037056">
    <property type="entry name" value="RNase_H1_N_sf"/>
</dbReference>
<keyword evidence="10" id="KW-0460">Magnesium</keyword>
<evidence type="ECO:0000259" key="12">
    <source>
        <dbReference type="Pfam" id="PF01693"/>
    </source>
</evidence>
<keyword evidence="6" id="KW-0540">Nuclease</keyword>
<evidence type="ECO:0000256" key="8">
    <source>
        <dbReference type="ARBA" id="ARBA00022759"/>
    </source>
</evidence>
<dbReference type="InterPro" id="IPR009027">
    <property type="entry name" value="Ribosomal_bL9/RNase_H1_N"/>
</dbReference>
<keyword evidence="7" id="KW-0479">Metal-binding</keyword>
<keyword evidence="14" id="KW-1185">Reference proteome</keyword>
<gene>
    <name evidence="13" type="ORF">EDB81DRAFT_141525</name>
</gene>
<evidence type="ECO:0000256" key="5">
    <source>
        <dbReference type="ARBA" id="ARBA00017721"/>
    </source>
</evidence>
<evidence type="ECO:0000256" key="1">
    <source>
        <dbReference type="ARBA" id="ARBA00001946"/>
    </source>
</evidence>
<dbReference type="GO" id="GO:0004523">
    <property type="term" value="F:RNA-DNA hybrid ribonuclease activity"/>
    <property type="evidence" value="ECO:0007669"/>
    <property type="project" value="UniProtKB-EC"/>
</dbReference>
<dbReference type="FunFam" id="3.40.970.10:FF:000002">
    <property type="entry name" value="Ribonuclease H"/>
    <property type="match status" value="1"/>
</dbReference>
<dbReference type="SUPFAM" id="SSF55658">
    <property type="entry name" value="L9 N-domain-like"/>
    <property type="match status" value="1"/>
</dbReference>
<evidence type="ECO:0000256" key="2">
    <source>
        <dbReference type="ARBA" id="ARBA00004065"/>
    </source>
</evidence>
<dbReference type="AlphaFoldDB" id="A0A9P9IP50"/>
<evidence type="ECO:0000256" key="11">
    <source>
        <dbReference type="SAM" id="MobiDB-lite"/>
    </source>
</evidence>
<feature type="compositionally biased region" description="Basic residues" evidence="11">
    <location>
        <begin position="114"/>
        <end position="124"/>
    </location>
</feature>
<comment type="caution">
    <text evidence="13">The sequence shown here is derived from an EMBL/GenBank/DDBJ whole genome shotgun (WGS) entry which is preliminary data.</text>
</comment>
<evidence type="ECO:0000313" key="14">
    <source>
        <dbReference type="Proteomes" id="UP000738349"/>
    </source>
</evidence>
<evidence type="ECO:0000256" key="3">
    <source>
        <dbReference type="ARBA" id="ARBA00005300"/>
    </source>
</evidence>
<dbReference type="InterPro" id="IPR011320">
    <property type="entry name" value="RNase_H1_N"/>
</dbReference>
<organism evidence="13 14">
    <name type="scientific">Dactylonectria macrodidyma</name>
    <dbReference type="NCBI Taxonomy" id="307937"/>
    <lineage>
        <taxon>Eukaryota</taxon>
        <taxon>Fungi</taxon>
        <taxon>Dikarya</taxon>
        <taxon>Ascomycota</taxon>
        <taxon>Pezizomycotina</taxon>
        <taxon>Sordariomycetes</taxon>
        <taxon>Hypocreomycetidae</taxon>
        <taxon>Hypocreales</taxon>
        <taxon>Nectriaceae</taxon>
        <taxon>Dactylonectria</taxon>
    </lineage>
</organism>
<reference evidence="13" key="1">
    <citation type="journal article" date="2021" name="Nat. Commun.">
        <title>Genetic determinants of endophytism in the Arabidopsis root mycobiome.</title>
        <authorList>
            <person name="Mesny F."/>
            <person name="Miyauchi S."/>
            <person name="Thiergart T."/>
            <person name="Pickel B."/>
            <person name="Atanasova L."/>
            <person name="Karlsson M."/>
            <person name="Huettel B."/>
            <person name="Barry K.W."/>
            <person name="Haridas S."/>
            <person name="Chen C."/>
            <person name="Bauer D."/>
            <person name="Andreopoulos W."/>
            <person name="Pangilinan J."/>
            <person name="LaButti K."/>
            <person name="Riley R."/>
            <person name="Lipzen A."/>
            <person name="Clum A."/>
            <person name="Drula E."/>
            <person name="Henrissat B."/>
            <person name="Kohler A."/>
            <person name="Grigoriev I.V."/>
            <person name="Martin F.M."/>
            <person name="Hacquard S."/>
        </authorList>
    </citation>
    <scope>NUCLEOTIDE SEQUENCE</scope>
    <source>
        <strain evidence="13">MPI-CAGE-AT-0147</strain>
    </source>
</reference>
<evidence type="ECO:0000256" key="10">
    <source>
        <dbReference type="ARBA" id="ARBA00022842"/>
    </source>
</evidence>
<dbReference type="EMBL" id="JAGMUV010000019">
    <property type="protein sequence ID" value="KAH7127411.1"/>
    <property type="molecule type" value="Genomic_DNA"/>
</dbReference>
<dbReference type="Pfam" id="PF01693">
    <property type="entry name" value="Cauli_VI"/>
    <property type="match status" value="1"/>
</dbReference>